<comment type="caution">
    <text evidence="1">The sequence shown here is derived from an EMBL/GenBank/DDBJ whole genome shotgun (WGS) entry which is preliminary data.</text>
</comment>
<proteinExistence type="predicted"/>
<evidence type="ECO:0000313" key="1">
    <source>
        <dbReference type="EMBL" id="KAJ3640480.1"/>
    </source>
</evidence>
<reference evidence="1" key="1">
    <citation type="journal article" date="2023" name="G3 (Bethesda)">
        <title>Whole genome assemblies of Zophobas morio and Tenebrio molitor.</title>
        <authorList>
            <person name="Kaur S."/>
            <person name="Stinson S.A."/>
            <person name="diCenzo G.C."/>
        </authorList>
    </citation>
    <scope>NUCLEOTIDE SEQUENCE</scope>
    <source>
        <strain evidence="1">QUZm001</strain>
    </source>
</reference>
<organism evidence="1 2">
    <name type="scientific">Zophobas morio</name>
    <dbReference type="NCBI Taxonomy" id="2755281"/>
    <lineage>
        <taxon>Eukaryota</taxon>
        <taxon>Metazoa</taxon>
        <taxon>Ecdysozoa</taxon>
        <taxon>Arthropoda</taxon>
        <taxon>Hexapoda</taxon>
        <taxon>Insecta</taxon>
        <taxon>Pterygota</taxon>
        <taxon>Neoptera</taxon>
        <taxon>Endopterygota</taxon>
        <taxon>Coleoptera</taxon>
        <taxon>Polyphaga</taxon>
        <taxon>Cucujiformia</taxon>
        <taxon>Tenebrionidae</taxon>
        <taxon>Zophobas</taxon>
    </lineage>
</organism>
<keyword evidence="2" id="KW-1185">Reference proteome</keyword>
<sequence length="87" mass="10158">MPPRYDAYVSSSMYALFLACSLTHRPRGYKRMSRRAQKKSRSGARKAWKRKSGILNLRKSWIAEIWIYIEATVGNDSFIIQSRVECI</sequence>
<dbReference type="EMBL" id="JALNTZ010000010">
    <property type="protein sequence ID" value="KAJ3640480.1"/>
    <property type="molecule type" value="Genomic_DNA"/>
</dbReference>
<gene>
    <name evidence="1" type="ORF">Zmor_003774</name>
</gene>
<accession>A0AA38HN08</accession>
<dbReference type="PROSITE" id="PS51257">
    <property type="entry name" value="PROKAR_LIPOPROTEIN"/>
    <property type="match status" value="1"/>
</dbReference>
<name>A0AA38HN08_9CUCU</name>
<dbReference type="Proteomes" id="UP001168821">
    <property type="component" value="Unassembled WGS sequence"/>
</dbReference>
<protein>
    <submittedName>
        <fullName evidence="1">Uncharacterized protein</fullName>
    </submittedName>
</protein>
<dbReference type="AlphaFoldDB" id="A0AA38HN08"/>
<evidence type="ECO:0000313" key="2">
    <source>
        <dbReference type="Proteomes" id="UP001168821"/>
    </source>
</evidence>